<dbReference type="AlphaFoldDB" id="A0A5J9SMG5"/>
<protein>
    <recommendedName>
        <fullName evidence="6">DUF4371 domain-containing protein</fullName>
    </recommendedName>
</protein>
<dbReference type="GO" id="GO:0046983">
    <property type="term" value="F:protein dimerization activity"/>
    <property type="evidence" value="ECO:0007669"/>
    <property type="project" value="InterPro"/>
</dbReference>
<dbReference type="Pfam" id="PF05699">
    <property type="entry name" value="Dimer_Tnp_hAT"/>
    <property type="match status" value="1"/>
</dbReference>
<dbReference type="EMBL" id="RWGY01000633">
    <property type="protein sequence ID" value="TVU00149.1"/>
    <property type="molecule type" value="Genomic_DNA"/>
</dbReference>
<accession>A0A5J9SMG5</accession>
<evidence type="ECO:0000313" key="4">
    <source>
        <dbReference type="EMBL" id="TVU00149.1"/>
    </source>
</evidence>
<feature type="domain" description="HAT C-terminal dimerisation" evidence="2">
    <location>
        <begin position="284"/>
        <end position="321"/>
    </location>
</feature>
<dbReference type="InterPro" id="IPR008906">
    <property type="entry name" value="HATC_C_dom"/>
</dbReference>
<dbReference type="InterPro" id="IPR025398">
    <property type="entry name" value="DUF4371"/>
</dbReference>
<feature type="region of interest" description="Disordered" evidence="1">
    <location>
        <begin position="71"/>
        <end position="108"/>
    </location>
</feature>
<reference evidence="4 5" key="1">
    <citation type="journal article" date="2019" name="Sci. Rep.">
        <title>A high-quality genome of Eragrostis curvula grass provides insights into Poaceae evolution and supports new strategies to enhance forage quality.</title>
        <authorList>
            <person name="Carballo J."/>
            <person name="Santos B.A.C.M."/>
            <person name="Zappacosta D."/>
            <person name="Garbus I."/>
            <person name="Selva J.P."/>
            <person name="Gallo C.A."/>
            <person name="Diaz A."/>
            <person name="Albertini E."/>
            <person name="Caccamo M."/>
            <person name="Echenique V."/>
        </authorList>
    </citation>
    <scope>NUCLEOTIDE SEQUENCE [LARGE SCALE GENOMIC DNA]</scope>
    <source>
        <strain evidence="5">cv. Victoria</strain>
        <tissue evidence="4">Leaf</tissue>
    </source>
</reference>
<evidence type="ECO:0000256" key="1">
    <source>
        <dbReference type="SAM" id="MobiDB-lite"/>
    </source>
</evidence>
<dbReference type="OrthoDB" id="687875at2759"/>
<evidence type="ECO:0000259" key="2">
    <source>
        <dbReference type="Pfam" id="PF05699"/>
    </source>
</evidence>
<organism evidence="4 5">
    <name type="scientific">Eragrostis curvula</name>
    <name type="common">weeping love grass</name>
    <dbReference type="NCBI Taxonomy" id="38414"/>
    <lineage>
        <taxon>Eukaryota</taxon>
        <taxon>Viridiplantae</taxon>
        <taxon>Streptophyta</taxon>
        <taxon>Embryophyta</taxon>
        <taxon>Tracheophyta</taxon>
        <taxon>Spermatophyta</taxon>
        <taxon>Magnoliopsida</taxon>
        <taxon>Liliopsida</taxon>
        <taxon>Poales</taxon>
        <taxon>Poaceae</taxon>
        <taxon>PACMAD clade</taxon>
        <taxon>Chloridoideae</taxon>
        <taxon>Eragrostideae</taxon>
        <taxon>Eragrostidinae</taxon>
        <taxon>Eragrostis</taxon>
    </lineage>
</organism>
<dbReference type="Gramene" id="TVU00149">
    <property type="protein sequence ID" value="TVU00149"/>
    <property type="gene ID" value="EJB05_54459"/>
</dbReference>
<dbReference type="PANTHER" id="PTHR45749:SF35">
    <property type="entry name" value="AC-LIKE TRANSPOSASE-RELATED"/>
    <property type="match status" value="1"/>
</dbReference>
<gene>
    <name evidence="4" type="ORF">EJB05_54459</name>
</gene>
<dbReference type="PANTHER" id="PTHR45749">
    <property type="match status" value="1"/>
</dbReference>
<feature type="non-terminal residue" evidence="4">
    <location>
        <position position="1"/>
    </location>
</feature>
<proteinExistence type="predicted"/>
<sequence>MVAETMPPKHQSGAQKRKKRKQQNLVIESQKGDIHKFFPSAVAPVADPGLHDSESEEQEHQLMVLDNASENLNSNSENDETPDVGEHENLQNSNPSAACPDIDDEQNSLPSIYDPRMWDSLDNNARDILVEKGPVREYNLEFPKDKFDPVMQDHIRRIQNSEIHQHYLGHNIQNELISLLADAVRSSIIKIIKDAKYFSVILDCTPDVSHQEQMTLIVRCVNMSSNTPKVEEFFLKFLKVDDTSGAGLYEELIEALDSLDLNVADVRGQGYDNGSNMKGKHKVASAERSFSKLKLLKNYLRSTMLQERLNGLAICCIERNILDIIDLDTVLNDFASRNARRSFLL</sequence>
<evidence type="ECO:0000313" key="5">
    <source>
        <dbReference type="Proteomes" id="UP000324897"/>
    </source>
</evidence>
<name>A0A5J9SMG5_9POAL</name>
<comment type="caution">
    <text evidence="4">The sequence shown here is derived from an EMBL/GenBank/DDBJ whole genome shotgun (WGS) entry which is preliminary data.</text>
</comment>
<feature type="region of interest" description="Disordered" evidence="1">
    <location>
        <begin position="1"/>
        <end position="59"/>
    </location>
</feature>
<keyword evidence="5" id="KW-1185">Reference proteome</keyword>
<evidence type="ECO:0008006" key="6">
    <source>
        <dbReference type="Google" id="ProtNLM"/>
    </source>
</evidence>
<dbReference type="Pfam" id="PF14291">
    <property type="entry name" value="DUF4371"/>
    <property type="match status" value="1"/>
</dbReference>
<dbReference type="Proteomes" id="UP000324897">
    <property type="component" value="Unassembled WGS sequence"/>
</dbReference>
<evidence type="ECO:0000259" key="3">
    <source>
        <dbReference type="Pfam" id="PF14291"/>
    </source>
</evidence>
<feature type="domain" description="DUF4371" evidence="3">
    <location>
        <begin position="167"/>
        <end position="281"/>
    </location>
</feature>